<evidence type="ECO:0000256" key="6">
    <source>
        <dbReference type="ARBA" id="ARBA00023136"/>
    </source>
</evidence>
<evidence type="ECO:0000256" key="2">
    <source>
        <dbReference type="ARBA" id="ARBA00008914"/>
    </source>
</evidence>
<dbReference type="PANTHER" id="PTHR30329">
    <property type="entry name" value="STATOR ELEMENT OF FLAGELLAR MOTOR COMPLEX"/>
    <property type="match status" value="1"/>
</dbReference>
<keyword evidence="4 8" id="KW-0812">Transmembrane</keyword>
<dbReference type="EMBL" id="JAOWKZ010000002">
    <property type="protein sequence ID" value="MCV2872435.1"/>
    <property type="molecule type" value="Genomic_DNA"/>
</dbReference>
<evidence type="ECO:0000259" key="9">
    <source>
        <dbReference type="Pfam" id="PF00691"/>
    </source>
</evidence>
<accession>A0ABT2ZMS2</accession>
<feature type="domain" description="OmpA-like" evidence="9">
    <location>
        <begin position="202"/>
        <end position="269"/>
    </location>
</feature>
<keyword evidence="6 8" id="KW-0472">Membrane</keyword>
<organism evidence="11 12">
    <name type="scientific">Albidovulum litorale</name>
    <dbReference type="NCBI Taxonomy" id="2984134"/>
    <lineage>
        <taxon>Bacteria</taxon>
        <taxon>Pseudomonadati</taxon>
        <taxon>Pseudomonadota</taxon>
        <taxon>Alphaproteobacteria</taxon>
        <taxon>Rhodobacterales</taxon>
        <taxon>Paracoccaceae</taxon>
        <taxon>Albidovulum</taxon>
    </lineage>
</organism>
<sequence>MAGQSNAAPVIIKRKKVVGGDGHHGGAWKVAYADFVTAMMAFFMLMWLLNATTEKQRKGIADYFSPTIPLSRVSGGGDGSFGGDSVFSEDQIAQNGTGASSLKPAEERQAMGQTGTDTTETAGDAAAFAEEVRKIEEALMGIGGESMVSEQAARHIVTRVTDEGLIVELFDLNDEPLFLDDTDRPAPILTEMAGMLTRVFLLVENGVAVNGHIRALPAVLRDNPSWDLSTARAMRVRAMLEAEGLAPQRLKRVTGYADRKPALRNPMAPRNNRLEVILLRSDA</sequence>
<dbReference type="Gene3D" id="3.30.1330.60">
    <property type="entry name" value="OmpA-like domain"/>
    <property type="match status" value="1"/>
</dbReference>
<evidence type="ECO:0000256" key="7">
    <source>
        <dbReference type="SAM" id="MobiDB-lite"/>
    </source>
</evidence>
<comment type="subcellular location">
    <subcellularLocation>
        <location evidence="1">Cell membrane</location>
        <topology evidence="1">Single-pass membrane protein</topology>
    </subcellularLocation>
</comment>
<dbReference type="InterPro" id="IPR050330">
    <property type="entry name" value="Bact_OuterMem_StrucFunc"/>
</dbReference>
<dbReference type="InterPro" id="IPR036737">
    <property type="entry name" value="OmpA-like_sf"/>
</dbReference>
<evidence type="ECO:0000256" key="1">
    <source>
        <dbReference type="ARBA" id="ARBA00004162"/>
    </source>
</evidence>
<keyword evidence="12" id="KW-1185">Reference proteome</keyword>
<comment type="caution">
    <text evidence="11">The sequence shown here is derived from an EMBL/GenBank/DDBJ whole genome shotgun (WGS) entry which is preliminary data.</text>
</comment>
<feature type="transmembrane region" description="Helical" evidence="8">
    <location>
        <begin position="30"/>
        <end position="49"/>
    </location>
</feature>
<evidence type="ECO:0000313" key="12">
    <source>
        <dbReference type="Proteomes" id="UP001652564"/>
    </source>
</evidence>
<dbReference type="Pfam" id="PF13677">
    <property type="entry name" value="MotB_plug"/>
    <property type="match status" value="1"/>
</dbReference>
<keyword evidence="3" id="KW-1003">Cell membrane</keyword>
<dbReference type="Proteomes" id="UP001652564">
    <property type="component" value="Unassembled WGS sequence"/>
</dbReference>
<keyword evidence="5 8" id="KW-1133">Transmembrane helix</keyword>
<protein>
    <submittedName>
        <fullName evidence="11">OmpA family protein</fullName>
    </submittedName>
</protein>
<evidence type="ECO:0000313" key="11">
    <source>
        <dbReference type="EMBL" id="MCV2872435.1"/>
    </source>
</evidence>
<dbReference type="Pfam" id="PF00691">
    <property type="entry name" value="OmpA"/>
    <property type="match status" value="1"/>
</dbReference>
<evidence type="ECO:0000256" key="4">
    <source>
        <dbReference type="ARBA" id="ARBA00022692"/>
    </source>
</evidence>
<feature type="region of interest" description="Disordered" evidence="7">
    <location>
        <begin position="96"/>
        <end position="119"/>
    </location>
</feature>
<evidence type="ECO:0000256" key="3">
    <source>
        <dbReference type="ARBA" id="ARBA00022475"/>
    </source>
</evidence>
<evidence type="ECO:0000256" key="8">
    <source>
        <dbReference type="SAM" id="Phobius"/>
    </source>
</evidence>
<evidence type="ECO:0000256" key="5">
    <source>
        <dbReference type="ARBA" id="ARBA00022989"/>
    </source>
</evidence>
<feature type="domain" description="Motility protein B-like N-terminal" evidence="10">
    <location>
        <begin position="14"/>
        <end position="66"/>
    </location>
</feature>
<evidence type="ECO:0000259" key="10">
    <source>
        <dbReference type="Pfam" id="PF13677"/>
    </source>
</evidence>
<dbReference type="InterPro" id="IPR025713">
    <property type="entry name" value="MotB-like_N_dom"/>
</dbReference>
<name>A0ABT2ZMS2_9RHOB</name>
<dbReference type="RefSeq" id="WP_263739617.1">
    <property type="nucleotide sequence ID" value="NZ_JAOWKZ010000002.1"/>
</dbReference>
<gene>
    <name evidence="11" type="ORF">OEZ71_09015</name>
</gene>
<comment type="similarity">
    <text evidence="2">Belongs to the MotB family.</text>
</comment>
<dbReference type="PANTHER" id="PTHR30329:SF21">
    <property type="entry name" value="LIPOPROTEIN YIAD-RELATED"/>
    <property type="match status" value="1"/>
</dbReference>
<reference evidence="11 12" key="1">
    <citation type="submission" date="2022-10" db="EMBL/GenBank/DDBJ databases">
        <title>Defluviimonas sp. nov., isolated from ocean surface sediments.</title>
        <authorList>
            <person name="He W."/>
            <person name="Wang L."/>
            <person name="Zhang D.-F."/>
        </authorList>
    </citation>
    <scope>NUCLEOTIDE SEQUENCE [LARGE SCALE GENOMIC DNA]</scope>
    <source>
        <strain evidence="11 12">WL0050</strain>
    </source>
</reference>
<dbReference type="SUPFAM" id="SSF103088">
    <property type="entry name" value="OmpA-like"/>
    <property type="match status" value="1"/>
</dbReference>
<dbReference type="InterPro" id="IPR006665">
    <property type="entry name" value="OmpA-like"/>
</dbReference>
<proteinExistence type="inferred from homology"/>